<dbReference type="OrthoDB" id="4685598at2759"/>
<dbReference type="Pfam" id="PF04082">
    <property type="entry name" value="Fungal_trans"/>
    <property type="match status" value="1"/>
</dbReference>
<proteinExistence type="predicted"/>
<feature type="compositionally biased region" description="Polar residues" evidence="3">
    <location>
        <begin position="357"/>
        <end position="375"/>
    </location>
</feature>
<dbReference type="GO" id="GO:0008270">
    <property type="term" value="F:zinc ion binding"/>
    <property type="evidence" value="ECO:0007669"/>
    <property type="project" value="InterPro"/>
</dbReference>
<evidence type="ECO:0000313" key="5">
    <source>
        <dbReference type="EMBL" id="KAH7137590.1"/>
    </source>
</evidence>
<keyword evidence="6" id="KW-1185">Reference proteome</keyword>
<dbReference type="SUPFAM" id="SSF57701">
    <property type="entry name" value="Zn2/Cys6 DNA-binding domain"/>
    <property type="match status" value="1"/>
</dbReference>
<evidence type="ECO:0000256" key="3">
    <source>
        <dbReference type="SAM" id="MobiDB-lite"/>
    </source>
</evidence>
<evidence type="ECO:0000256" key="1">
    <source>
        <dbReference type="ARBA" id="ARBA00022723"/>
    </source>
</evidence>
<dbReference type="Proteomes" id="UP000738349">
    <property type="component" value="Unassembled WGS sequence"/>
</dbReference>
<dbReference type="InterPro" id="IPR001138">
    <property type="entry name" value="Zn2Cys6_DnaBD"/>
</dbReference>
<dbReference type="PANTHER" id="PTHR47785">
    <property type="entry name" value="ZN(II)2CYS6 TRANSCRIPTION FACTOR (EUROFUNG)-RELATED-RELATED"/>
    <property type="match status" value="1"/>
</dbReference>
<dbReference type="PROSITE" id="PS50048">
    <property type="entry name" value="ZN2_CY6_FUNGAL_2"/>
    <property type="match status" value="1"/>
</dbReference>
<evidence type="ECO:0000256" key="2">
    <source>
        <dbReference type="ARBA" id="ARBA00023242"/>
    </source>
</evidence>
<comment type="caution">
    <text evidence="5">The sequence shown here is derived from an EMBL/GenBank/DDBJ whole genome shotgun (WGS) entry which is preliminary data.</text>
</comment>
<dbReference type="Gene3D" id="4.10.240.10">
    <property type="entry name" value="Zn(2)-C6 fungal-type DNA-binding domain"/>
    <property type="match status" value="1"/>
</dbReference>
<sequence>MEADMQDLPDSPPTPRSSGTSRRRTRTRTTKACSACRARRTRCDSRKPDCGFCLARALKCHYEQSEQPPTSRVEMELAAINQRLDYITSILPSTPLPSVTPGRILDRIPENHVFTGEEKLPFQLLGTECMMSILGLGPGFAQELVTLERNTTPVGVNGSSRVRLIQREQALSALAAFSTHIHVWYPILRPRFSERYLSIISGPLPPGSETCMVLLVAALGILAQQDHELGVSPCDNSSELYLEAAMASLPAVLIDTSVESVQCLVLLSIYHCCLSKPYQAYDYAMITSFKVQNLLKYVGDGDGELYEHLKRANWAVLLLESELRIHFDVIGSGIWDHDDQVALPDSRRAWQFDIETGSPQSSTTTPASNISADVPGTDQTQSYFLAEIAMRRMLHRCNTAIRRTPQGEIVYAPNIEIVLSPVSSMPASNGSLLYLFQWPLGFAMVSSHQAYDTQGARD</sequence>
<name>A0A9P9EGT1_9HYPO</name>
<keyword evidence="2" id="KW-0539">Nucleus</keyword>
<dbReference type="PANTHER" id="PTHR47785:SF3">
    <property type="entry name" value="ZN(2)-C6 FUNGAL-TYPE DOMAIN-CONTAINING PROTEIN"/>
    <property type="match status" value="1"/>
</dbReference>
<feature type="region of interest" description="Disordered" evidence="3">
    <location>
        <begin position="355"/>
        <end position="375"/>
    </location>
</feature>
<dbReference type="Pfam" id="PF00172">
    <property type="entry name" value="Zn_clus"/>
    <property type="match status" value="1"/>
</dbReference>
<dbReference type="EMBL" id="JAGMUV010000012">
    <property type="protein sequence ID" value="KAH7137590.1"/>
    <property type="molecule type" value="Genomic_DNA"/>
</dbReference>
<evidence type="ECO:0000259" key="4">
    <source>
        <dbReference type="PROSITE" id="PS50048"/>
    </source>
</evidence>
<dbReference type="GO" id="GO:0000981">
    <property type="term" value="F:DNA-binding transcription factor activity, RNA polymerase II-specific"/>
    <property type="evidence" value="ECO:0007669"/>
    <property type="project" value="InterPro"/>
</dbReference>
<feature type="region of interest" description="Disordered" evidence="3">
    <location>
        <begin position="1"/>
        <end position="30"/>
    </location>
</feature>
<feature type="domain" description="Zn(2)-C6 fungal-type" evidence="4">
    <location>
        <begin position="32"/>
        <end position="62"/>
    </location>
</feature>
<protein>
    <recommendedName>
        <fullName evidence="4">Zn(2)-C6 fungal-type domain-containing protein</fullName>
    </recommendedName>
</protein>
<dbReference type="GO" id="GO:0006351">
    <property type="term" value="P:DNA-templated transcription"/>
    <property type="evidence" value="ECO:0007669"/>
    <property type="project" value="InterPro"/>
</dbReference>
<accession>A0A9P9EGT1</accession>
<keyword evidence="1" id="KW-0479">Metal-binding</keyword>
<dbReference type="PROSITE" id="PS00463">
    <property type="entry name" value="ZN2_CY6_FUNGAL_1"/>
    <property type="match status" value="1"/>
</dbReference>
<dbReference type="GO" id="GO:0003677">
    <property type="term" value="F:DNA binding"/>
    <property type="evidence" value="ECO:0007669"/>
    <property type="project" value="InterPro"/>
</dbReference>
<dbReference type="InterPro" id="IPR036864">
    <property type="entry name" value="Zn2-C6_fun-type_DNA-bd_sf"/>
</dbReference>
<dbReference type="CDD" id="cd12148">
    <property type="entry name" value="fungal_TF_MHR"/>
    <property type="match status" value="1"/>
</dbReference>
<dbReference type="SMART" id="SM00066">
    <property type="entry name" value="GAL4"/>
    <property type="match status" value="1"/>
</dbReference>
<dbReference type="CDD" id="cd00067">
    <property type="entry name" value="GAL4"/>
    <property type="match status" value="1"/>
</dbReference>
<evidence type="ECO:0000313" key="6">
    <source>
        <dbReference type="Proteomes" id="UP000738349"/>
    </source>
</evidence>
<reference evidence="5" key="1">
    <citation type="journal article" date="2021" name="Nat. Commun.">
        <title>Genetic determinants of endophytism in the Arabidopsis root mycobiome.</title>
        <authorList>
            <person name="Mesny F."/>
            <person name="Miyauchi S."/>
            <person name="Thiergart T."/>
            <person name="Pickel B."/>
            <person name="Atanasova L."/>
            <person name="Karlsson M."/>
            <person name="Huettel B."/>
            <person name="Barry K.W."/>
            <person name="Haridas S."/>
            <person name="Chen C."/>
            <person name="Bauer D."/>
            <person name="Andreopoulos W."/>
            <person name="Pangilinan J."/>
            <person name="LaButti K."/>
            <person name="Riley R."/>
            <person name="Lipzen A."/>
            <person name="Clum A."/>
            <person name="Drula E."/>
            <person name="Henrissat B."/>
            <person name="Kohler A."/>
            <person name="Grigoriev I.V."/>
            <person name="Martin F.M."/>
            <person name="Hacquard S."/>
        </authorList>
    </citation>
    <scope>NUCLEOTIDE SEQUENCE</scope>
    <source>
        <strain evidence="5">MPI-CAGE-AT-0147</strain>
    </source>
</reference>
<dbReference type="InterPro" id="IPR007219">
    <property type="entry name" value="XnlR_reg_dom"/>
</dbReference>
<dbReference type="InterPro" id="IPR053181">
    <property type="entry name" value="EcdB-like_regulator"/>
</dbReference>
<gene>
    <name evidence="5" type="ORF">EDB81DRAFT_70979</name>
</gene>
<organism evidence="5 6">
    <name type="scientific">Dactylonectria macrodidyma</name>
    <dbReference type="NCBI Taxonomy" id="307937"/>
    <lineage>
        <taxon>Eukaryota</taxon>
        <taxon>Fungi</taxon>
        <taxon>Dikarya</taxon>
        <taxon>Ascomycota</taxon>
        <taxon>Pezizomycotina</taxon>
        <taxon>Sordariomycetes</taxon>
        <taxon>Hypocreomycetidae</taxon>
        <taxon>Hypocreales</taxon>
        <taxon>Nectriaceae</taxon>
        <taxon>Dactylonectria</taxon>
    </lineage>
</organism>
<dbReference type="AlphaFoldDB" id="A0A9P9EGT1"/>